<name>A0ACB7P9E9_9PEZI</name>
<proteinExistence type="predicted"/>
<organism evidence="1 2">
    <name type="scientific">Chaetomium tenue</name>
    <dbReference type="NCBI Taxonomy" id="1854479"/>
    <lineage>
        <taxon>Eukaryota</taxon>
        <taxon>Fungi</taxon>
        <taxon>Dikarya</taxon>
        <taxon>Ascomycota</taxon>
        <taxon>Pezizomycotina</taxon>
        <taxon>Sordariomycetes</taxon>
        <taxon>Sordariomycetidae</taxon>
        <taxon>Sordariales</taxon>
        <taxon>Chaetomiaceae</taxon>
        <taxon>Chaetomium</taxon>
    </lineage>
</organism>
<evidence type="ECO:0000313" key="2">
    <source>
        <dbReference type="Proteomes" id="UP000724584"/>
    </source>
</evidence>
<gene>
    <name evidence="1" type="ORF">F5144DRAFT_488764</name>
</gene>
<dbReference type="Proteomes" id="UP000724584">
    <property type="component" value="Unassembled WGS sequence"/>
</dbReference>
<keyword evidence="2" id="KW-1185">Reference proteome</keyword>
<protein>
    <submittedName>
        <fullName evidence="1">Uncharacterized protein</fullName>
    </submittedName>
</protein>
<evidence type="ECO:0000313" key="1">
    <source>
        <dbReference type="EMBL" id="KAH6632854.1"/>
    </source>
</evidence>
<sequence>MRITTLLTASLLPAGLLAASADKAVDPHYGYVRKEPVSCKIVNASSTVNCRSGPGTQFKVVTALKVNTVGSFMCVKTGECVTDSGNVNCGWHQVQVKDKTCYISGHYTDENCTLVLAYSVVPIMPTSNAQEESDRSSAGPPPPGSPESHPESGRQPDQPHIQSPTAASIALLVDDFSRVRTQDPENVEDMPRQAADATATKMPAESETHDHRHRIKAQHSPVPKAAASPDNNTDADMSDDDEQSTSSDEATLGHNRDDGGQSEMIDHIMKSFCASLNLKIAAIKGTKARPAVKKEEPGEAEPRRPPVATTKTVPKDAAPGEALRKRAVRRTKLQGWSHPTDVQPTPTAPGSGIPQPGPSAMASFFTPVLATTHAPVPASLGFPSTAHRSTMSQPPGPPPPPLPLTFASFRSRQQAPAPSPPPPPPPAPIRFARRAGGLPSPPSAAAPPSGGTIQLLAHSQNQETSVTGGELGSVGRLPAFRARSLGEPEVQSDVVDSGLLRTQHAPHGPVDDGEQTVPEGGVSRSSDTYFGSATINTPPFEANASSAEQEMDLPFIGYTFKTFGGPPLAHQSVPPPPNLRTQDLILSAQRSGLETPEGWQATQGMKRASGPEPLGPGTSPETPQEDDGDGRRKKTKRASLSVATTSQEKGTDKFACPYFQRNPKKYRKWTSCPGPGWDEVHRVKTHLYRRHALPIQCPRCWETFKTDGQLQLHLQQDPPCSVQRNRTIQEGFTKDQEKRLRSRKKTHADMTDEDKWREIYMILFPDDEQSAIPSPYYESKGGDENQELGGSGELEDYATFIRREMPTLVRRELETLFREEFQDVEERVRPQIADIVLNLQPRLLGLYKQSQMPLDEYGPQQHADAASGSEPTLTPLLSQGTGSATGSGPDLTPDTTFGVDDMFTGPEAQLGFSGSGSDEQWDALYPTNLMQLQAPEANYGLGLNWDSEFDRLLNPALFLPPTSGLPAGYPHQTGTRTG</sequence>
<reference evidence="1 2" key="1">
    <citation type="journal article" date="2021" name="Nat. Commun.">
        <title>Genetic determinants of endophytism in the Arabidopsis root mycobiome.</title>
        <authorList>
            <person name="Mesny F."/>
            <person name="Miyauchi S."/>
            <person name="Thiergart T."/>
            <person name="Pickel B."/>
            <person name="Atanasova L."/>
            <person name="Karlsson M."/>
            <person name="Huettel B."/>
            <person name="Barry K.W."/>
            <person name="Haridas S."/>
            <person name="Chen C."/>
            <person name="Bauer D."/>
            <person name="Andreopoulos W."/>
            <person name="Pangilinan J."/>
            <person name="LaButti K."/>
            <person name="Riley R."/>
            <person name="Lipzen A."/>
            <person name="Clum A."/>
            <person name="Drula E."/>
            <person name="Henrissat B."/>
            <person name="Kohler A."/>
            <person name="Grigoriev I.V."/>
            <person name="Martin F.M."/>
            <person name="Hacquard S."/>
        </authorList>
    </citation>
    <scope>NUCLEOTIDE SEQUENCE [LARGE SCALE GENOMIC DNA]</scope>
    <source>
        <strain evidence="1 2">MPI-SDFR-AT-0079</strain>
    </source>
</reference>
<comment type="caution">
    <text evidence="1">The sequence shown here is derived from an EMBL/GenBank/DDBJ whole genome shotgun (WGS) entry which is preliminary data.</text>
</comment>
<dbReference type="EMBL" id="JAGIZQ010000004">
    <property type="protein sequence ID" value="KAH6632854.1"/>
    <property type="molecule type" value="Genomic_DNA"/>
</dbReference>
<accession>A0ACB7P9E9</accession>